<dbReference type="InterPro" id="IPR052721">
    <property type="entry name" value="ET_Amicyanin"/>
</dbReference>
<dbReference type="GO" id="GO:0005507">
    <property type="term" value="F:copper ion binding"/>
    <property type="evidence" value="ECO:0007669"/>
    <property type="project" value="InterPro"/>
</dbReference>
<feature type="binding site" evidence="7">
    <location>
        <position position="524"/>
    </location>
    <ligand>
        <name>Cu cation</name>
        <dbReference type="ChEBI" id="CHEBI:23378"/>
    </ligand>
</feature>
<keyword evidence="4" id="KW-0574">Periplasm</keyword>
<dbReference type="CDD" id="cd04208">
    <property type="entry name" value="CuRO_2_CuNIR"/>
    <property type="match status" value="1"/>
</dbReference>
<dbReference type="Gene3D" id="2.60.40.420">
    <property type="entry name" value="Cupredoxins - blue copper proteins"/>
    <property type="match status" value="3"/>
</dbReference>
<dbReference type="InterPro" id="IPR011707">
    <property type="entry name" value="Cu-oxidase-like_N"/>
</dbReference>
<evidence type="ECO:0000256" key="7">
    <source>
        <dbReference type="PIRSR" id="PIRSR602386-1"/>
    </source>
</evidence>
<dbReference type="SUPFAM" id="SSF49503">
    <property type="entry name" value="Cupredoxins"/>
    <property type="match status" value="3"/>
</dbReference>
<reference evidence="11" key="1">
    <citation type="journal article" date="2005" name="Environ. Microbiol.">
        <title>Novel genes for nitrite reductase and Amo-related proteins indicate a role of uncultivated mesophilic crenarchaeota in nitrogen cycling.</title>
        <authorList>
            <person name="Treusch A.H."/>
            <person name="Leininger S."/>
            <person name="Kletzin A."/>
            <person name="Schuster S.C."/>
            <person name="Klenk H.-P."/>
            <person name="Schleper C."/>
        </authorList>
    </citation>
    <scope>NUCLEOTIDE SEQUENCE</scope>
</reference>
<feature type="compositionally biased region" description="Low complexity" evidence="8">
    <location>
        <begin position="413"/>
        <end position="442"/>
    </location>
</feature>
<evidence type="ECO:0000256" key="2">
    <source>
        <dbReference type="ARBA" id="ARBA00022448"/>
    </source>
</evidence>
<dbReference type="EMBL" id="AJ627422">
    <property type="protein sequence ID" value="CAF28758.1"/>
    <property type="molecule type" value="Genomic_DNA"/>
</dbReference>
<evidence type="ECO:0000256" key="3">
    <source>
        <dbReference type="ARBA" id="ARBA00022723"/>
    </source>
</evidence>
<feature type="domain" description="Plastocyanin-like" evidence="10">
    <location>
        <begin position="68"/>
        <end position="171"/>
    </location>
</feature>
<feature type="binding site" evidence="7">
    <location>
        <position position="483"/>
    </location>
    <ligand>
        <name>Cu cation</name>
        <dbReference type="ChEBI" id="CHEBI:23378"/>
    </ligand>
</feature>
<evidence type="ECO:0000256" key="4">
    <source>
        <dbReference type="ARBA" id="ARBA00022764"/>
    </source>
</evidence>
<protein>
    <submittedName>
        <fullName evidence="11">Putative copper-containing nitrite reductase</fullName>
    </submittedName>
</protein>
<dbReference type="InterPro" id="IPR008972">
    <property type="entry name" value="Cupredoxin"/>
</dbReference>
<feature type="domain" description="Blue (type 1) copper" evidence="9">
    <location>
        <begin position="455"/>
        <end position="537"/>
    </location>
</feature>
<evidence type="ECO:0000313" key="11">
    <source>
        <dbReference type="EMBL" id="CAF28758.1"/>
    </source>
</evidence>
<evidence type="ECO:0000256" key="8">
    <source>
        <dbReference type="SAM" id="MobiDB-lite"/>
    </source>
</evidence>
<feature type="compositionally biased region" description="Low complexity" evidence="8">
    <location>
        <begin position="368"/>
        <end position="377"/>
    </location>
</feature>
<dbReference type="AlphaFoldDB" id="Q701W6"/>
<sequence>MNRSLLLASSLIASFLLASSIAFVPYFSANNVVRAQETENQGEVKHITLIASEKQVQVAPDNALHPGGIMYNAMVFNGTIPGPVISIDQGDTLNITLKNEGQTIHSLDFHAGFGPGKALSGSVEPGQSKTWSLTGEFPGVFLYHCGADGLNGVWEHISNGMYGGIVVHPTNEEPAKEFYMVFSEIYNSADKGPFVGTNGTAGSFDIGKFISNNPDLVLTNGMSHKYVPAVGEVNKLELNKDAEIFKVKPGELTRWYIVNPGPNDGVSFHFISGMLSVRDGSNTANNGFGTQDINDETWWIPPGSGSVIESTFPQEGVYVGVDHAMSDVVKGGAFAVLAVENSTATDHPEGTCVSAKGEGIVCTAAEAETQAEGAAGENQTATDENGNEAEDEGANNNENGNEAEDGDSEVTQNATMLNTTGGNTTANGTMMAGNSTTASASGSEIDISAGSSAPSNAKFYEPPTLTVPTGTTVTWKNTDSTLHTVTSGSAESGVSGTEFDSSYMAGGKTFQHTFSSAGTFDYYCTLHPFMKGQVVVN</sequence>
<evidence type="ECO:0000256" key="6">
    <source>
        <dbReference type="ARBA" id="ARBA00023008"/>
    </source>
</evidence>
<proteinExistence type="predicted"/>
<dbReference type="InterPro" id="IPR035668">
    <property type="entry name" value="Amicyanin"/>
</dbReference>
<dbReference type="GO" id="GO:0009055">
    <property type="term" value="F:electron transfer activity"/>
    <property type="evidence" value="ECO:0007669"/>
    <property type="project" value="InterPro"/>
</dbReference>
<dbReference type="GO" id="GO:0042597">
    <property type="term" value="C:periplasmic space"/>
    <property type="evidence" value="ECO:0007669"/>
    <property type="project" value="UniProtKB-SubCell"/>
</dbReference>
<organism evidence="11">
    <name type="scientific">uncultured crenarchaeote</name>
    <dbReference type="NCBI Taxonomy" id="29281"/>
    <lineage>
        <taxon>Archaea</taxon>
        <taxon>Thermoproteota</taxon>
        <taxon>environmental samples</taxon>
    </lineage>
</organism>
<comment type="cofactor">
    <cofactor evidence="7">
        <name>Cu cation</name>
        <dbReference type="ChEBI" id="CHEBI:23378"/>
    </cofactor>
    <text evidence="7">Binds 1 copper ion per subunit.</text>
</comment>
<keyword evidence="3 7" id="KW-0479">Metal-binding</keyword>
<evidence type="ECO:0000259" key="9">
    <source>
        <dbReference type="Pfam" id="PF00127"/>
    </source>
</evidence>
<accession>Q701W6</accession>
<evidence type="ECO:0000256" key="1">
    <source>
        <dbReference type="ARBA" id="ARBA00004418"/>
    </source>
</evidence>
<dbReference type="PANTHER" id="PTHR36507">
    <property type="entry name" value="BLL1555 PROTEIN"/>
    <property type="match status" value="1"/>
</dbReference>
<dbReference type="Pfam" id="PF07732">
    <property type="entry name" value="Cu-oxidase_3"/>
    <property type="match status" value="1"/>
</dbReference>
<feature type="region of interest" description="Disordered" evidence="8">
    <location>
        <begin position="368"/>
        <end position="442"/>
    </location>
</feature>
<evidence type="ECO:0000256" key="5">
    <source>
        <dbReference type="ARBA" id="ARBA00022982"/>
    </source>
</evidence>
<keyword evidence="6 7" id="KW-0186">Copper</keyword>
<dbReference type="CDD" id="cd13921">
    <property type="entry name" value="Amicyanin"/>
    <property type="match status" value="1"/>
</dbReference>
<dbReference type="CDD" id="cd11020">
    <property type="entry name" value="CuRO_1_CuNIR"/>
    <property type="match status" value="1"/>
</dbReference>
<keyword evidence="2" id="KW-0813">Transport</keyword>
<evidence type="ECO:0000259" key="10">
    <source>
        <dbReference type="Pfam" id="PF07732"/>
    </source>
</evidence>
<dbReference type="InterPro" id="IPR000923">
    <property type="entry name" value="BlueCu_1"/>
</dbReference>
<feature type="binding site" evidence="7">
    <location>
        <position position="530"/>
    </location>
    <ligand>
        <name>Cu cation</name>
        <dbReference type="ChEBI" id="CHEBI:23378"/>
    </ligand>
</feature>
<comment type="subcellular location">
    <subcellularLocation>
        <location evidence="1">Periplasm</location>
    </subcellularLocation>
</comment>
<feature type="binding site" evidence="7">
    <location>
        <position position="527"/>
    </location>
    <ligand>
        <name>Cu cation</name>
        <dbReference type="ChEBI" id="CHEBI:23378"/>
    </ligand>
</feature>
<keyword evidence="5" id="KW-0249">Electron transport</keyword>
<name>Q701W6_9CREN</name>
<dbReference type="Pfam" id="PF00127">
    <property type="entry name" value="Copper-bind"/>
    <property type="match status" value="1"/>
</dbReference>
<dbReference type="PANTHER" id="PTHR36507:SF1">
    <property type="entry name" value="BLL1555 PROTEIN"/>
    <property type="match status" value="1"/>
</dbReference>
<dbReference type="InterPro" id="IPR002386">
    <property type="entry name" value="Amicyanin/Pseudoazurin"/>
</dbReference>
<dbReference type="PRINTS" id="PR00155">
    <property type="entry name" value="AMICYANIN"/>
</dbReference>